<name>A0A433VMX6_9CYAN</name>
<dbReference type="EMBL" id="RSCL01000005">
    <property type="protein sequence ID" value="RUT07375.1"/>
    <property type="molecule type" value="Genomic_DNA"/>
</dbReference>
<evidence type="ECO:0000313" key="1">
    <source>
        <dbReference type="EMBL" id="RUT07375.1"/>
    </source>
</evidence>
<dbReference type="Proteomes" id="UP000271624">
    <property type="component" value="Unassembled WGS sequence"/>
</dbReference>
<reference evidence="1" key="1">
    <citation type="submission" date="2018-12" db="EMBL/GenBank/DDBJ databases">
        <authorList>
            <person name="Will S."/>
            <person name="Neumann-Schaal M."/>
            <person name="Henke P."/>
        </authorList>
    </citation>
    <scope>NUCLEOTIDE SEQUENCE</scope>
    <source>
        <strain evidence="1">PCC 7102</strain>
    </source>
</reference>
<proteinExistence type="predicted"/>
<reference evidence="1" key="2">
    <citation type="journal article" date="2019" name="Genome Biol. Evol.">
        <title>Day and night: Metabolic profiles and evolutionary relationships of six axenic non-marine cyanobacteria.</title>
        <authorList>
            <person name="Will S.E."/>
            <person name="Henke P."/>
            <person name="Boedeker C."/>
            <person name="Huang S."/>
            <person name="Brinkmann H."/>
            <person name="Rohde M."/>
            <person name="Jarek M."/>
            <person name="Friedl T."/>
            <person name="Seufert S."/>
            <person name="Schumacher M."/>
            <person name="Overmann J."/>
            <person name="Neumann-Schaal M."/>
            <person name="Petersen J."/>
        </authorList>
    </citation>
    <scope>NUCLEOTIDE SEQUENCE [LARGE SCALE GENOMIC DNA]</scope>
    <source>
        <strain evidence="1">PCC 7102</strain>
    </source>
</reference>
<accession>A0A433VMX6</accession>
<dbReference type="RefSeq" id="WP_127081189.1">
    <property type="nucleotide sequence ID" value="NZ_RSCL01000005.1"/>
</dbReference>
<organism evidence="1 2">
    <name type="scientific">Dulcicalothrix desertica PCC 7102</name>
    <dbReference type="NCBI Taxonomy" id="232991"/>
    <lineage>
        <taxon>Bacteria</taxon>
        <taxon>Bacillati</taxon>
        <taxon>Cyanobacteriota</taxon>
        <taxon>Cyanophyceae</taxon>
        <taxon>Nostocales</taxon>
        <taxon>Calotrichaceae</taxon>
        <taxon>Dulcicalothrix</taxon>
    </lineage>
</organism>
<dbReference type="OrthoDB" id="9810135at2"/>
<sequence length="124" mass="14413">MPNPGGTKKNLMPMQTVWRHQPTKTVRVPEVLVDKILEYAHKLDKEIPEQRIEINDGWVIVHSPCDPKGHFQDKARSIQGWRFHRRTCSWWYPLVKLEEVVVTFPDCSLHDDVLEVLASSESGQ</sequence>
<keyword evidence="2" id="KW-1185">Reference proteome</keyword>
<comment type="caution">
    <text evidence="1">The sequence shown here is derived from an EMBL/GenBank/DDBJ whole genome shotgun (WGS) entry which is preliminary data.</text>
</comment>
<evidence type="ECO:0000313" key="2">
    <source>
        <dbReference type="Proteomes" id="UP000271624"/>
    </source>
</evidence>
<dbReference type="AlphaFoldDB" id="A0A433VMX6"/>
<protein>
    <submittedName>
        <fullName evidence="1">Uncharacterized protein</fullName>
    </submittedName>
</protein>
<gene>
    <name evidence="1" type="ORF">DSM106972_026360</name>
</gene>